<evidence type="ECO:0000256" key="1">
    <source>
        <dbReference type="ARBA" id="ARBA00022737"/>
    </source>
</evidence>
<reference evidence="3 4" key="1">
    <citation type="submission" date="2024-06" db="EMBL/GenBank/DDBJ databases">
        <title>A chromosome level genome sequence of Diviner's sage (Salvia divinorum).</title>
        <authorList>
            <person name="Ford S.A."/>
            <person name="Ro D.-K."/>
            <person name="Ness R.W."/>
            <person name="Phillips M.A."/>
        </authorList>
    </citation>
    <scope>NUCLEOTIDE SEQUENCE [LARGE SCALE GENOMIC DNA]</scope>
    <source>
        <strain evidence="3">SAF-2024a</strain>
        <tissue evidence="3">Leaf</tissue>
    </source>
</reference>
<feature type="repeat" description="PPR" evidence="2">
    <location>
        <begin position="107"/>
        <end position="141"/>
    </location>
</feature>
<evidence type="ECO:0000313" key="4">
    <source>
        <dbReference type="Proteomes" id="UP001567538"/>
    </source>
</evidence>
<accession>A0ABD1I9Z7</accession>
<dbReference type="InterPro" id="IPR011990">
    <property type="entry name" value="TPR-like_helical_dom_sf"/>
</dbReference>
<protein>
    <submittedName>
        <fullName evidence="3">Pentatricopeptide repeat protein</fullName>
    </submittedName>
</protein>
<dbReference type="InterPro" id="IPR046960">
    <property type="entry name" value="PPR_At4g14850-like_plant"/>
</dbReference>
<dbReference type="Pfam" id="PF13041">
    <property type="entry name" value="PPR_2"/>
    <property type="match status" value="2"/>
</dbReference>
<dbReference type="Gene3D" id="1.25.40.10">
    <property type="entry name" value="Tetratricopeptide repeat domain"/>
    <property type="match status" value="5"/>
</dbReference>
<feature type="repeat" description="PPR" evidence="2">
    <location>
        <begin position="174"/>
        <end position="208"/>
    </location>
</feature>
<dbReference type="Pfam" id="PF01535">
    <property type="entry name" value="PPR"/>
    <property type="match status" value="6"/>
</dbReference>
<organism evidence="3 4">
    <name type="scientific">Salvia divinorum</name>
    <name type="common">Maria pastora</name>
    <name type="synonym">Diviner's sage</name>
    <dbReference type="NCBI Taxonomy" id="28513"/>
    <lineage>
        <taxon>Eukaryota</taxon>
        <taxon>Viridiplantae</taxon>
        <taxon>Streptophyta</taxon>
        <taxon>Embryophyta</taxon>
        <taxon>Tracheophyta</taxon>
        <taxon>Spermatophyta</taxon>
        <taxon>Magnoliopsida</taxon>
        <taxon>eudicotyledons</taxon>
        <taxon>Gunneridae</taxon>
        <taxon>Pentapetalae</taxon>
        <taxon>asterids</taxon>
        <taxon>lamiids</taxon>
        <taxon>Lamiales</taxon>
        <taxon>Lamiaceae</taxon>
        <taxon>Nepetoideae</taxon>
        <taxon>Mentheae</taxon>
        <taxon>Salviinae</taxon>
        <taxon>Salvia</taxon>
        <taxon>Salvia subgen. Calosphace</taxon>
    </lineage>
</organism>
<dbReference type="AlphaFoldDB" id="A0ABD1I9Z7"/>
<dbReference type="NCBIfam" id="TIGR00756">
    <property type="entry name" value="PPR"/>
    <property type="match status" value="3"/>
</dbReference>
<name>A0ABD1I9Z7_SALDI</name>
<feature type="repeat" description="PPR" evidence="2">
    <location>
        <begin position="72"/>
        <end position="106"/>
    </location>
</feature>
<dbReference type="EMBL" id="JBEAFC010000003">
    <property type="protein sequence ID" value="KAL1565537.1"/>
    <property type="molecule type" value="Genomic_DNA"/>
</dbReference>
<evidence type="ECO:0000313" key="3">
    <source>
        <dbReference type="EMBL" id="KAL1565537.1"/>
    </source>
</evidence>
<feature type="repeat" description="PPR" evidence="2">
    <location>
        <begin position="575"/>
        <end position="609"/>
    </location>
</feature>
<evidence type="ECO:0000256" key="2">
    <source>
        <dbReference type="PROSITE-ProRule" id="PRU00708"/>
    </source>
</evidence>
<dbReference type="InterPro" id="IPR002885">
    <property type="entry name" value="PPR_rpt"/>
</dbReference>
<feature type="repeat" description="PPR" evidence="2">
    <location>
        <begin position="474"/>
        <end position="508"/>
    </location>
</feature>
<sequence length="760" mass="83367">MLRRNITEETCSRIIYFANKQSLKDGICIHSPMLKLGLRDNLLLTNNLLSLYAKCFGSHHARHLFDELPQRDVVSWTAVLSAYVKDGSHGEALSFFDSMKKSDEKPNHFTFSNVLRSCCALGDFAHGTRVHASLIKHGFESNTVLCSSLIELYSRRRGALGDADRVFGGVANADSVCWTALISSFVQAGKWARAVGCYVCMMDDDVPPNEYAFVKLSVACGFLGIDHVKAIHSQLILWGLRMNLVLKTALVDAYTKCQRVEEALKVLKQTSEQDVQLWTTVMCGFARNMSFSDGVAAFRRMLGSNIVLRGYCYAGILNACSSSQALLLGKQIHAHVIMTGLGNDVSLGNALLDLYAKCSNAAQDVMCVFKGIALPNDESWTTLITGLAAQGLSEECCLAFQEMRVDCQQTNSFVLSSVVQACGATGSANNTGKVHGFIIKTNGDHDIAVVNALVDAYAGLQMPDRGLRLAKGTNVATYTVLASKLNRTGQHQHTLEIISRMRDDGLRIDGFVISTFLSASANLGATRTGEQLHAYAITSGFAGWISVSNGLINFYGKCRRVHEAERAFAEISQPDTVSWNALIHGFARNGDTGLALSTLDDMRLSGAKPDSVTLMTVLDICGQRGLVDMAFEYFHSLTCLYDIEPRLNHYTLLVDLLGRAGRLEEAVSMAKSMPLRPNALIYKRLLHSCRLYQNMLLAEELARKGLELDPRDLEFYDLLATIYDQGGQPELGDTMRGLIKEGGGLTKNAGWQPPLVDQRD</sequence>
<keyword evidence="4" id="KW-1185">Reference proteome</keyword>
<dbReference type="PANTHER" id="PTHR47926">
    <property type="entry name" value="PENTATRICOPEPTIDE REPEAT-CONTAINING PROTEIN"/>
    <property type="match status" value="1"/>
</dbReference>
<dbReference type="GO" id="GO:0099402">
    <property type="term" value="P:plant organ development"/>
    <property type="evidence" value="ECO:0007669"/>
    <property type="project" value="UniProtKB-ARBA"/>
</dbReference>
<proteinExistence type="predicted"/>
<dbReference type="PROSITE" id="PS51375">
    <property type="entry name" value="PPR"/>
    <property type="match status" value="5"/>
</dbReference>
<gene>
    <name evidence="3" type="ORF">AAHA92_07742</name>
</gene>
<dbReference type="FunFam" id="1.25.40.10:FF:000227">
    <property type="entry name" value="Pentatricopeptide repeat-containing protein At3g13880"/>
    <property type="match status" value="1"/>
</dbReference>
<dbReference type="PANTHER" id="PTHR47926:SF471">
    <property type="entry name" value="DYW DOMAIN-CONTAINING PROTEIN"/>
    <property type="match status" value="1"/>
</dbReference>
<dbReference type="FunFam" id="1.25.40.10:FF:000158">
    <property type="entry name" value="pentatricopeptide repeat-containing protein At2g33680"/>
    <property type="match status" value="1"/>
</dbReference>
<dbReference type="Proteomes" id="UP001567538">
    <property type="component" value="Unassembled WGS sequence"/>
</dbReference>
<keyword evidence="1" id="KW-0677">Repeat</keyword>
<comment type="caution">
    <text evidence="3">The sequence shown here is derived from an EMBL/GenBank/DDBJ whole genome shotgun (WGS) entry which is preliminary data.</text>
</comment>